<comment type="caution">
    <text evidence="2">The sequence shown here is derived from an EMBL/GenBank/DDBJ whole genome shotgun (WGS) entry which is preliminary data.</text>
</comment>
<dbReference type="Proteomes" id="UP001193035">
    <property type="component" value="Unassembled WGS sequence"/>
</dbReference>
<evidence type="ECO:0008006" key="4">
    <source>
        <dbReference type="Google" id="ProtNLM"/>
    </source>
</evidence>
<gene>
    <name evidence="2" type="ORF">FGK63_12085</name>
</gene>
<sequence>MIGRLAASVLLLLAGPATAQEIRVRSGEHAGFTRLVFRVPAGTEWQLTPRPRGARLAVGLENTVFVTDGVHDRLSRGRLGSLRQESPGAALEMAFSCDCAATGFLHDRTMIVVDIAVGTVLDRALDAGAANTPLQGPPPCITDAALGFAAWSDGAPFAEQVATARRGMFLEFDRLDRNQALKLAKTYAYFGFGAEAMQVLAFIDPPPGEAPVVKAIAAAMEGEGRQDGTAFAGMQTCDGDAALWAVLAEARLDGVAETGPIEQAFARLPDHLRGHFGPTLSERMTEAGHLEAARRILRSVARSGFETRADVALAEAGLAAAADDAEADENRLTEVVTSQDASAKAPLALARLIGRRWSERGTMTEAEMELAAGFALEYRRSEIGPMLALAHALALALNLEFDRARDLLARHKAGEPDGEWAKTQDRVAMLLAERADDVTFLSHATGFDAEQVAALSPKTAVTISERMIALGFPSSALSLVDRSSGRYPRQAAMLARARAALAAGRPHLALLELEAEDGAEALRLRAEATSATGEHRAAAELLLEAGEPEAAARHLWLAEAWEEAAEIASGRYGTVSRLSRDLAAEPERSPATPLADAGNLLADSGRVRETIAELLGALAQETPPADGS</sequence>
<feature type="chain" id="PRO_5045778291" description="Tetratricopeptide repeat protein" evidence="1">
    <location>
        <begin position="20"/>
        <end position="628"/>
    </location>
</feature>
<proteinExistence type="predicted"/>
<dbReference type="RefSeq" id="WP_138842550.1">
    <property type="nucleotide sequence ID" value="NZ_VCPD01000004.1"/>
</dbReference>
<evidence type="ECO:0000313" key="3">
    <source>
        <dbReference type="Proteomes" id="UP001193035"/>
    </source>
</evidence>
<dbReference type="EMBL" id="VCPD01000004">
    <property type="protein sequence ID" value="TMV06854.1"/>
    <property type="molecule type" value="Genomic_DNA"/>
</dbReference>
<name>A0ABY2WVR8_9RHOB</name>
<keyword evidence="3" id="KW-1185">Reference proteome</keyword>
<organism evidence="2 3">
    <name type="scientific">Ruegeria sediminis</name>
    <dbReference type="NCBI Taxonomy" id="2583820"/>
    <lineage>
        <taxon>Bacteria</taxon>
        <taxon>Pseudomonadati</taxon>
        <taxon>Pseudomonadota</taxon>
        <taxon>Alphaproteobacteria</taxon>
        <taxon>Rhodobacterales</taxon>
        <taxon>Roseobacteraceae</taxon>
        <taxon>Ruegeria</taxon>
    </lineage>
</organism>
<protein>
    <recommendedName>
        <fullName evidence="4">Tetratricopeptide repeat protein</fullName>
    </recommendedName>
</protein>
<reference evidence="2 3" key="1">
    <citation type="submission" date="2019-05" db="EMBL/GenBank/DDBJ databases">
        <title>Ruegeria sp. nov., isolated from tidal flat.</title>
        <authorList>
            <person name="Kim W."/>
        </authorList>
    </citation>
    <scope>NUCLEOTIDE SEQUENCE [LARGE SCALE GENOMIC DNA]</scope>
    <source>
        <strain evidence="2 3">CAU 1488</strain>
    </source>
</reference>
<feature type="signal peptide" evidence="1">
    <location>
        <begin position="1"/>
        <end position="19"/>
    </location>
</feature>
<keyword evidence="1" id="KW-0732">Signal</keyword>
<evidence type="ECO:0000256" key="1">
    <source>
        <dbReference type="SAM" id="SignalP"/>
    </source>
</evidence>
<accession>A0ABY2WVR8</accession>
<evidence type="ECO:0000313" key="2">
    <source>
        <dbReference type="EMBL" id="TMV06854.1"/>
    </source>
</evidence>